<keyword evidence="4 7" id="KW-0472">Membrane</keyword>
<feature type="domain" description="Rhodopsin" evidence="8">
    <location>
        <begin position="75"/>
        <end position="286"/>
    </location>
</feature>
<evidence type="ECO:0000256" key="4">
    <source>
        <dbReference type="ARBA" id="ARBA00023136"/>
    </source>
</evidence>
<organism evidence="9 10">
    <name type="scientific">Colletotrichum plurivorum</name>
    <dbReference type="NCBI Taxonomy" id="2175906"/>
    <lineage>
        <taxon>Eukaryota</taxon>
        <taxon>Fungi</taxon>
        <taxon>Dikarya</taxon>
        <taxon>Ascomycota</taxon>
        <taxon>Pezizomycotina</taxon>
        <taxon>Sordariomycetes</taxon>
        <taxon>Hypocreomycetidae</taxon>
        <taxon>Glomerellales</taxon>
        <taxon>Glomerellaceae</taxon>
        <taxon>Colletotrichum</taxon>
        <taxon>Colletotrichum orchidearum species complex</taxon>
    </lineage>
</organism>
<feature type="compositionally biased region" description="Polar residues" evidence="6">
    <location>
        <begin position="323"/>
        <end position="332"/>
    </location>
</feature>
<dbReference type="InterPro" id="IPR052337">
    <property type="entry name" value="SAT4-like"/>
</dbReference>
<name>A0A8H6N7I0_9PEZI</name>
<sequence length="406" mass="44426">MAAVDLSLLSPEELDAVLEMPAMAPPGNETSNFIDPPNQNAMATAIMSVCVAVVVLCLCVRAYARILVLKRACFLGWTYCTMKLTESPGYYVHTWNVKLRQTVDMGLLVHIAGIFYSVCLPLLKSSILVEWIGVFVPGSRNWFFWTCWVLIGVQVAFAIAAVVALNLVCIPAEKKWKFWLPGTCINAHTIETVSASFQLFSDCIILALPQKPIWDLQMGWKKKIAVSVIFSLGVFACVSAAFRLAVTISYASAEDAIYHIGPVCFWAYAEMTCGFIVVCLPCVPKIVMESGLWRRLRKGLGLKVTGVTGGATGGSGVSGATPKNRTLSGTGRSKNKRSANDSYLEIDDNELKTFGSESTEHLRESTVPAGQLDKGIVRTTEVLVTDANGREGTFDRPTQWRYRGTN</sequence>
<dbReference type="EMBL" id="WIGO01000241">
    <property type="protein sequence ID" value="KAF6822271.1"/>
    <property type="molecule type" value="Genomic_DNA"/>
</dbReference>
<dbReference type="Proteomes" id="UP000654918">
    <property type="component" value="Unassembled WGS sequence"/>
</dbReference>
<evidence type="ECO:0000256" key="2">
    <source>
        <dbReference type="ARBA" id="ARBA00022692"/>
    </source>
</evidence>
<protein>
    <submittedName>
        <fullName evidence="9">60s ribosomal protein l36</fullName>
    </submittedName>
</protein>
<comment type="similarity">
    <text evidence="5">Belongs to the SAT4 family.</text>
</comment>
<evidence type="ECO:0000313" key="10">
    <source>
        <dbReference type="Proteomes" id="UP000654918"/>
    </source>
</evidence>
<gene>
    <name evidence="9" type="ORF">CPLU01_12131</name>
</gene>
<comment type="subcellular location">
    <subcellularLocation>
        <location evidence="1">Membrane</location>
        <topology evidence="1">Multi-pass membrane protein</topology>
    </subcellularLocation>
</comment>
<keyword evidence="9" id="KW-0687">Ribonucleoprotein</keyword>
<keyword evidence="3 7" id="KW-1133">Transmembrane helix</keyword>
<dbReference type="AlphaFoldDB" id="A0A8H6N7I0"/>
<dbReference type="PANTHER" id="PTHR33048:SF47">
    <property type="entry name" value="INTEGRAL MEMBRANE PROTEIN-RELATED"/>
    <property type="match status" value="1"/>
</dbReference>
<evidence type="ECO:0000259" key="8">
    <source>
        <dbReference type="Pfam" id="PF20684"/>
    </source>
</evidence>
<keyword evidence="2 7" id="KW-0812">Transmembrane</keyword>
<comment type="caution">
    <text evidence="9">The sequence shown here is derived from an EMBL/GenBank/DDBJ whole genome shotgun (WGS) entry which is preliminary data.</text>
</comment>
<dbReference type="InterPro" id="IPR049326">
    <property type="entry name" value="Rhodopsin_dom_fungi"/>
</dbReference>
<feature type="transmembrane region" description="Helical" evidence="7">
    <location>
        <begin position="265"/>
        <end position="288"/>
    </location>
</feature>
<dbReference type="PANTHER" id="PTHR33048">
    <property type="entry name" value="PTH11-LIKE INTEGRAL MEMBRANE PROTEIN (AFU_ORTHOLOGUE AFUA_5G11245)"/>
    <property type="match status" value="1"/>
</dbReference>
<dbReference type="Pfam" id="PF20684">
    <property type="entry name" value="Fung_rhodopsin"/>
    <property type="match status" value="1"/>
</dbReference>
<dbReference type="GO" id="GO:0005840">
    <property type="term" value="C:ribosome"/>
    <property type="evidence" value="ECO:0007669"/>
    <property type="project" value="UniProtKB-KW"/>
</dbReference>
<evidence type="ECO:0000256" key="1">
    <source>
        <dbReference type="ARBA" id="ARBA00004141"/>
    </source>
</evidence>
<evidence type="ECO:0000256" key="3">
    <source>
        <dbReference type="ARBA" id="ARBA00022989"/>
    </source>
</evidence>
<feature type="transmembrane region" description="Helical" evidence="7">
    <location>
        <begin position="143"/>
        <end position="168"/>
    </location>
</feature>
<evidence type="ECO:0000256" key="7">
    <source>
        <dbReference type="SAM" id="Phobius"/>
    </source>
</evidence>
<keyword evidence="10" id="KW-1185">Reference proteome</keyword>
<feature type="region of interest" description="Disordered" evidence="6">
    <location>
        <begin position="313"/>
        <end position="340"/>
    </location>
</feature>
<reference evidence="9" key="1">
    <citation type="journal article" date="2020" name="Phytopathology">
        <title>Genome Sequence Resources of Colletotrichum truncatum, C. plurivorum, C. musicola, and C. sojae: Four Species Pathogenic to Soybean (Glycine max).</title>
        <authorList>
            <person name="Rogerio F."/>
            <person name="Boufleur T.R."/>
            <person name="Ciampi-Guillardi M."/>
            <person name="Sukno S.A."/>
            <person name="Thon M.R."/>
            <person name="Massola Junior N.S."/>
            <person name="Baroncelli R."/>
        </authorList>
    </citation>
    <scope>NUCLEOTIDE SEQUENCE</scope>
    <source>
        <strain evidence="9">LFN00145</strain>
    </source>
</reference>
<dbReference type="GO" id="GO:0016020">
    <property type="term" value="C:membrane"/>
    <property type="evidence" value="ECO:0007669"/>
    <property type="project" value="UniProtKB-SubCell"/>
</dbReference>
<feature type="transmembrane region" description="Helical" evidence="7">
    <location>
        <begin position="105"/>
        <end position="123"/>
    </location>
</feature>
<feature type="transmembrane region" description="Helical" evidence="7">
    <location>
        <begin position="41"/>
        <end position="64"/>
    </location>
</feature>
<keyword evidence="9" id="KW-0689">Ribosomal protein</keyword>
<evidence type="ECO:0000256" key="6">
    <source>
        <dbReference type="SAM" id="MobiDB-lite"/>
    </source>
</evidence>
<evidence type="ECO:0000313" key="9">
    <source>
        <dbReference type="EMBL" id="KAF6822271.1"/>
    </source>
</evidence>
<feature type="transmembrane region" description="Helical" evidence="7">
    <location>
        <begin position="224"/>
        <end position="245"/>
    </location>
</feature>
<accession>A0A8H6N7I0</accession>
<proteinExistence type="inferred from homology"/>
<evidence type="ECO:0000256" key="5">
    <source>
        <dbReference type="ARBA" id="ARBA00038359"/>
    </source>
</evidence>